<evidence type="ECO:0000313" key="1">
    <source>
        <dbReference type="EMBL" id="CDF38242.1"/>
    </source>
</evidence>
<keyword evidence="2" id="KW-1185">Reference proteome</keyword>
<accession>R7QI96</accession>
<reference evidence="2" key="1">
    <citation type="journal article" date="2013" name="Proc. Natl. Acad. Sci. U.S.A.">
        <title>Genome structure and metabolic features in the red seaweed Chondrus crispus shed light on evolution of the Archaeplastida.</title>
        <authorList>
            <person name="Collen J."/>
            <person name="Porcel B."/>
            <person name="Carre W."/>
            <person name="Ball S.G."/>
            <person name="Chaparro C."/>
            <person name="Tonon T."/>
            <person name="Barbeyron T."/>
            <person name="Michel G."/>
            <person name="Noel B."/>
            <person name="Valentin K."/>
            <person name="Elias M."/>
            <person name="Artiguenave F."/>
            <person name="Arun A."/>
            <person name="Aury J.M."/>
            <person name="Barbosa-Neto J.F."/>
            <person name="Bothwell J.H."/>
            <person name="Bouget F.Y."/>
            <person name="Brillet L."/>
            <person name="Cabello-Hurtado F."/>
            <person name="Capella-Gutierrez S."/>
            <person name="Charrier B."/>
            <person name="Cladiere L."/>
            <person name="Cock J.M."/>
            <person name="Coelho S.M."/>
            <person name="Colleoni C."/>
            <person name="Czjzek M."/>
            <person name="Da Silva C."/>
            <person name="Delage L."/>
            <person name="Denoeud F."/>
            <person name="Deschamps P."/>
            <person name="Dittami S.M."/>
            <person name="Gabaldon T."/>
            <person name="Gachon C.M."/>
            <person name="Groisillier A."/>
            <person name="Herve C."/>
            <person name="Jabbari K."/>
            <person name="Katinka M."/>
            <person name="Kloareg B."/>
            <person name="Kowalczyk N."/>
            <person name="Labadie K."/>
            <person name="Leblanc C."/>
            <person name="Lopez P.J."/>
            <person name="McLachlan D.H."/>
            <person name="Meslet-Cladiere L."/>
            <person name="Moustafa A."/>
            <person name="Nehr Z."/>
            <person name="Nyvall Collen P."/>
            <person name="Panaud O."/>
            <person name="Partensky F."/>
            <person name="Poulain J."/>
            <person name="Rensing S.A."/>
            <person name="Rousvoal S."/>
            <person name="Samson G."/>
            <person name="Symeonidi A."/>
            <person name="Weissenbach J."/>
            <person name="Zambounis A."/>
            <person name="Wincker P."/>
            <person name="Boyen C."/>
        </authorList>
    </citation>
    <scope>NUCLEOTIDE SEQUENCE [LARGE SCALE GENOMIC DNA]</scope>
    <source>
        <strain evidence="2">cv. Stackhouse</strain>
    </source>
</reference>
<dbReference type="KEGG" id="ccp:CHC_T00000792001"/>
<dbReference type="AlphaFoldDB" id="R7QI96"/>
<dbReference type="Gramene" id="CDF38242">
    <property type="protein sequence ID" value="CDF38242"/>
    <property type="gene ID" value="CHC_T00000792001"/>
</dbReference>
<proteinExistence type="predicted"/>
<protein>
    <submittedName>
        <fullName evidence="1">Uncharacterized protein</fullName>
    </submittedName>
</protein>
<evidence type="ECO:0000313" key="2">
    <source>
        <dbReference type="Proteomes" id="UP000012073"/>
    </source>
</evidence>
<dbReference type="RefSeq" id="XP_005718127.1">
    <property type="nucleotide sequence ID" value="XM_005718070.1"/>
</dbReference>
<gene>
    <name evidence="1" type="ORF">CHC_T00000792001</name>
</gene>
<dbReference type="EMBL" id="HG001906">
    <property type="protein sequence ID" value="CDF38242.1"/>
    <property type="molecule type" value="Genomic_DNA"/>
</dbReference>
<organism evidence="1 2">
    <name type="scientific">Chondrus crispus</name>
    <name type="common">Carrageen Irish moss</name>
    <name type="synonym">Polymorpha crispa</name>
    <dbReference type="NCBI Taxonomy" id="2769"/>
    <lineage>
        <taxon>Eukaryota</taxon>
        <taxon>Rhodophyta</taxon>
        <taxon>Florideophyceae</taxon>
        <taxon>Rhodymeniophycidae</taxon>
        <taxon>Gigartinales</taxon>
        <taxon>Gigartinaceae</taxon>
        <taxon>Chondrus</taxon>
    </lineage>
</organism>
<dbReference type="Proteomes" id="UP000012073">
    <property type="component" value="Unassembled WGS sequence"/>
</dbReference>
<dbReference type="GeneID" id="17325851"/>
<sequence>MSSVATELRAAAAMVLVAGVAGSRFKGLGDGSCERLLRCLASWCRVRKRKAAD</sequence>
<name>R7QI96_CHOCR</name>